<feature type="region of interest" description="Disordered" evidence="1">
    <location>
        <begin position="91"/>
        <end position="123"/>
    </location>
</feature>
<gene>
    <name evidence="2" type="ORF">CVIRNUC_001362</name>
</gene>
<organism evidence="2 3">
    <name type="scientific">Coccomyxa viridis</name>
    <dbReference type="NCBI Taxonomy" id="1274662"/>
    <lineage>
        <taxon>Eukaryota</taxon>
        <taxon>Viridiplantae</taxon>
        <taxon>Chlorophyta</taxon>
        <taxon>core chlorophytes</taxon>
        <taxon>Trebouxiophyceae</taxon>
        <taxon>Trebouxiophyceae incertae sedis</taxon>
        <taxon>Coccomyxaceae</taxon>
        <taxon>Coccomyxa</taxon>
    </lineage>
</organism>
<feature type="compositionally biased region" description="Basic and acidic residues" evidence="1">
    <location>
        <begin position="465"/>
        <end position="478"/>
    </location>
</feature>
<feature type="region of interest" description="Disordered" evidence="1">
    <location>
        <begin position="459"/>
        <end position="489"/>
    </location>
</feature>
<feature type="region of interest" description="Disordered" evidence="1">
    <location>
        <begin position="569"/>
        <end position="606"/>
    </location>
</feature>
<reference evidence="2 3" key="1">
    <citation type="submission" date="2023-10" db="EMBL/GenBank/DDBJ databases">
        <authorList>
            <person name="Maclean D."/>
            <person name="Macfadyen A."/>
        </authorList>
    </citation>
    <scope>NUCLEOTIDE SEQUENCE [LARGE SCALE GENOMIC DNA]</scope>
</reference>
<feature type="region of interest" description="Disordered" evidence="1">
    <location>
        <begin position="651"/>
        <end position="721"/>
    </location>
</feature>
<feature type="compositionally biased region" description="Basic and acidic residues" evidence="1">
    <location>
        <begin position="101"/>
        <end position="112"/>
    </location>
</feature>
<protein>
    <submittedName>
        <fullName evidence="2">Uncharacterized protein</fullName>
    </submittedName>
</protein>
<feature type="compositionally biased region" description="Basic and acidic residues" evidence="1">
    <location>
        <begin position="286"/>
        <end position="297"/>
    </location>
</feature>
<name>A0AAV1HTG2_9CHLO</name>
<feature type="compositionally biased region" description="Polar residues" evidence="1">
    <location>
        <begin position="666"/>
        <end position="677"/>
    </location>
</feature>
<feature type="compositionally biased region" description="Polar residues" evidence="1">
    <location>
        <begin position="190"/>
        <end position="199"/>
    </location>
</feature>
<feature type="region of interest" description="Disordered" evidence="1">
    <location>
        <begin position="267"/>
        <end position="311"/>
    </location>
</feature>
<accession>A0AAV1HTG2</accession>
<dbReference type="Proteomes" id="UP001314263">
    <property type="component" value="Unassembled WGS sequence"/>
</dbReference>
<feature type="region of interest" description="Disordered" evidence="1">
    <location>
        <begin position="177"/>
        <end position="226"/>
    </location>
</feature>
<feature type="compositionally biased region" description="Low complexity" evidence="1">
    <location>
        <begin position="692"/>
        <end position="716"/>
    </location>
</feature>
<proteinExistence type="predicted"/>
<sequence length="964" mass="102001">MLPVGDKENVGAVHYSSKTLRSPLTPARHGLAFRENLLERNSIALSAGTPKKEGVVCNVTAGDEINDAVAVGACQSPQTTERSAEVLQNVERDASAPAADPLRDSIEREKAAKKSPPMQADMSRKAQMGLQRTAHIHGAASKEHPAEMLEECGNLEATRCYTEVLQMAKPRPEKRHIEGPLWRLPGPSFGKTQRSNGHSHTAGGPQAMRRERQAERPLGQKGATAGSRLLQAQPARSYAALAQRHLALAAAHQQDDRAGTAGFRTLRTFPWGPVEPREPAAGTAPRKFELQRPRESAGSRLPSKQTELQSKPALQEGTDHAQLLMPVPAAMGPSMELRISSRRGRMSKAAGKTGAAPPCKAAQASQDVSIAARKPMAALKEQQQDRHSVGTAAAGTARAAFRPAGNAPLRRIKPSSLADLDTNYAIAHRRMQEVLQKESRTADDKVKAAEINVARTRTRQQRVNRALEEQSSRASQERRAKRLLLSSEHTLREMASRNASSAARSVSGASASSLLDAPAALCTVSLRATPDSKAGALDARAAGGLCPVPENGTRFQQVYDMSVMRAAQRQPRRQLLSDLQRSKPLPARKRPATEEGLDHTNGPPRMSNRAAGMVDAEAGAEVLGRSMGHNPIFEEGPRAKVQNVPQADRGFGVGHARSNPAFEPTASASLQAPSSEDSIPGPARAGTGSGLGSTSLGGPVMLSGLRSLPESSSEPSVTGPGMEQASCLRLLTELGGDTSICQDSQSQLVSRGASRTDDLAVSQHAETRGHGDKRAGLPFASRVHLHGQVLCQDLAPEEESPVPVDPKPWGRQEDRGVFSSTLSFLDNVAPSERFSPLENSLTTSRVGAGSHVKCSLGATSATAEVGDSGVPGGPIPEVQRPKLSLRQAFKGALAGLSHNNEDRDSLKAASASIGRSKPGSCGRSLSAAAAGATPMSETGAAAHPAARPFACLGRLFRTGQHPHP</sequence>
<evidence type="ECO:0000256" key="1">
    <source>
        <dbReference type="SAM" id="MobiDB-lite"/>
    </source>
</evidence>
<dbReference type="AlphaFoldDB" id="A0AAV1HTG2"/>
<dbReference type="EMBL" id="CAUYUE010000002">
    <property type="protein sequence ID" value="CAK0741954.1"/>
    <property type="molecule type" value="Genomic_DNA"/>
</dbReference>
<keyword evidence="3" id="KW-1185">Reference proteome</keyword>
<evidence type="ECO:0000313" key="3">
    <source>
        <dbReference type="Proteomes" id="UP001314263"/>
    </source>
</evidence>
<comment type="caution">
    <text evidence="2">The sequence shown here is derived from an EMBL/GenBank/DDBJ whole genome shotgun (WGS) entry which is preliminary data.</text>
</comment>
<feature type="region of interest" description="Disordered" evidence="1">
    <location>
        <begin position="907"/>
        <end position="943"/>
    </location>
</feature>
<evidence type="ECO:0000313" key="2">
    <source>
        <dbReference type="EMBL" id="CAK0741954.1"/>
    </source>
</evidence>